<comment type="caution">
    <text evidence="2">The sequence shown here is derived from an EMBL/GenBank/DDBJ whole genome shotgun (WGS) entry which is preliminary data.</text>
</comment>
<dbReference type="Proteomes" id="UP000734218">
    <property type="component" value="Unassembled WGS sequence"/>
</dbReference>
<dbReference type="InterPro" id="IPR009875">
    <property type="entry name" value="PilZ_domain"/>
</dbReference>
<dbReference type="EMBL" id="JAATJE010000001">
    <property type="protein sequence ID" value="NJC33439.1"/>
    <property type="molecule type" value="Genomic_DNA"/>
</dbReference>
<accession>A0ABX0XJN8</accession>
<dbReference type="Gene3D" id="2.40.10.220">
    <property type="entry name" value="predicted glycosyltransferase like domains"/>
    <property type="match status" value="1"/>
</dbReference>
<keyword evidence="3" id="KW-1185">Reference proteome</keyword>
<organism evidence="2 3">
    <name type="scientific">Sphingomonas jejuensis</name>
    <dbReference type="NCBI Taxonomy" id="904715"/>
    <lineage>
        <taxon>Bacteria</taxon>
        <taxon>Pseudomonadati</taxon>
        <taxon>Pseudomonadota</taxon>
        <taxon>Alphaproteobacteria</taxon>
        <taxon>Sphingomonadales</taxon>
        <taxon>Sphingomonadaceae</taxon>
        <taxon>Sphingomonas</taxon>
    </lineage>
</organism>
<name>A0ABX0XJN8_9SPHN</name>
<feature type="domain" description="PilZ" evidence="1">
    <location>
        <begin position="13"/>
        <end position="90"/>
    </location>
</feature>
<sequence>MALFGGNVAVKDQRSEPREEVFYRTRARRPNGMTVPLQIVNVSANGFMARTDEELEVGHKLYLKLPVVGAVTAEIRWSLGGRIGCQFEEMVGLVAYLDMLTELVRGTR</sequence>
<proteinExistence type="predicted"/>
<protein>
    <recommendedName>
        <fullName evidence="1">PilZ domain-containing protein</fullName>
    </recommendedName>
</protein>
<dbReference type="SUPFAM" id="SSF141371">
    <property type="entry name" value="PilZ domain-like"/>
    <property type="match status" value="1"/>
</dbReference>
<evidence type="ECO:0000259" key="1">
    <source>
        <dbReference type="Pfam" id="PF07238"/>
    </source>
</evidence>
<gene>
    <name evidence="2" type="ORF">GGR88_000913</name>
</gene>
<reference evidence="2 3" key="1">
    <citation type="submission" date="2020-03" db="EMBL/GenBank/DDBJ databases">
        <title>Genomic Encyclopedia of Type Strains, Phase IV (KMG-IV): sequencing the most valuable type-strain genomes for metagenomic binning, comparative biology and taxonomic classification.</title>
        <authorList>
            <person name="Goeker M."/>
        </authorList>
    </citation>
    <scope>NUCLEOTIDE SEQUENCE [LARGE SCALE GENOMIC DNA]</scope>
    <source>
        <strain evidence="2 3">DSM 27651</strain>
    </source>
</reference>
<dbReference type="Pfam" id="PF07238">
    <property type="entry name" value="PilZ"/>
    <property type="match status" value="1"/>
</dbReference>
<evidence type="ECO:0000313" key="3">
    <source>
        <dbReference type="Proteomes" id="UP000734218"/>
    </source>
</evidence>
<dbReference type="RefSeq" id="WP_167953425.1">
    <property type="nucleotide sequence ID" value="NZ_JAATJE010000001.1"/>
</dbReference>
<evidence type="ECO:0000313" key="2">
    <source>
        <dbReference type="EMBL" id="NJC33439.1"/>
    </source>
</evidence>